<keyword evidence="4" id="KW-1185">Reference proteome</keyword>
<feature type="compositionally biased region" description="Basic and acidic residues" evidence="1">
    <location>
        <begin position="128"/>
        <end position="140"/>
    </location>
</feature>
<feature type="transmembrane region" description="Helical" evidence="2">
    <location>
        <begin position="32"/>
        <end position="50"/>
    </location>
</feature>
<evidence type="ECO:0000313" key="4">
    <source>
        <dbReference type="Proteomes" id="UP000391919"/>
    </source>
</evidence>
<keyword evidence="2" id="KW-0472">Membrane</keyword>
<dbReference type="EMBL" id="BKZQ01000004">
    <property type="protein sequence ID" value="GER69186.1"/>
    <property type="molecule type" value="Genomic_DNA"/>
</dbReference>
<keyword evidence="2" id="KW-1133">Transmembrane helix</keyword>
<protein>
    <submittedName>
        <fullName evidence="3">Uncharacterized protein</fullName>
    </submittedName>
</protein>
<proteinExistence type="predicted"/>
<keyword evidence="2" id="KW-0812">Transmembrane</keyword>
<evidence type="ECO:0000256" key="2">
    <source>
        <dbReference type="SAM" id="Phobius"/>
    </source>
</evidence>
<reference evidence="3 4" key="1">
    <citation type="submission" date="2019-09" db="EMBL/GenBank/DDBJ databases">
        <title>Draft genome sequence of Bacillus sp. JC-7.</title>
        <authorList>
            <person name="Tanaka N."/>
            <person name="Shiwa Y."/>
            <person name="Fujita N."/>
            <person name="Tanasupawat S."/>
        </authorList>
    </citation>
    <scope>NUCLEOTIDE SEQUENCE [LARGE SCALE GENOMIC DNA]</scope>
    <source>
        <strain evidence="3 4">JC-7</strain>
    </source>
</reference>
<sequence>MDFLTAAVAVISFLCVFAFFIVFSFGFSKKGIIVLISTAFLLALFGILASSVFPLWESYLITFLLVLCVSYLFEKRLAFLFVEGGNHADAFPGWGEQEVFNGKPGAAELSVTYPENIGAAQTAEDTAEPEREPSLADRQEKVGSAWEELENPAAETVERPAKVPVIETGTGVQEVSQDGDDEETDFLENRLAMLEQGTEESPAETEDALEMYPVEDWITELENPDTSSGTHTIDEEADLQVPLIADAVSGVEEEEKSGQVSPPENVQYFEQEEIPLLSPDEVFAEKEAEGNIPGAGSGEEIQPLALEETEVPPQLVQERSEGCGESPVKAEHDDLEAVTAGAEEHVEKAEVEAAAVSEPFSLDEKEIEPVVETNTASEKVNLLRKQLLDILIEQLHLARLTRPAEEYEQLVKEHLQPSLPKEDYFAFAGLLIEHYIAEHDFDKLGALLEDLSEKYAQYPVIRDEILFLKHQYCQ</sequence>
<feature type="region of interest" description="Disordered" evidence="1">
    <location>
        <begin position="120"/>
        <end position="140"/>
    </location>
</feature>
<gene>
    <name evidence="3" type="ORF">BpJC7_04890</name>
</gene>
<evidence type="ECO:0000256" key="1">
    <source>
        <dbReference type="SAM" id="MobiDB-lite"/>
    </source>
</evidence>
<dbReference type="RefSeq" id="WP_151705825.1">
    <property type="nucleotide sequence ID" value="NZ_BKZQ01000004.1"/>
</dbReference>
<evidence type="ECO:0000313" key="3">
    <source>
        <dbReference type="EMBL" id="GER69186.1"/>
    </source>
</evidence>
<dbReference type="AlphaFoldDB" id="A0A5J4J2J9"/>
<organism evidence="3 4">
    <name type="scientific">Weizmannia acidilactici</name>
    <dbReference type="NCBI Taxonomy" id="2607726"/>
    <lineage>
        <taxon>Bacteria</taxon>
        <taxon>Bacillati</taxon>
        <taxon>Bacillota</taxon>
        <taxon>Bacilli</taxon>
        <taxon>Bacillales</taxon>
        <taxon>Bacillaceae</taxon>
        <taxon>Heyndrickxia</taxon>
    </lineage>
</organism>
<name>A0A5J4J2J9_9BACI</name>
<accession>A0A5J4J2J9</accession>
<feature type="transmembrane region" description="Helical" evidence="2">
    <location>
        <begin position="6"/>
        <end position="25"/>
    </location>
</feature>
<dbReference type="Proteomes" id="UP000391919">
    <property type="component" value="Unassembled WGS sequence"/>
</dbReference>
<comment type="caution">
    <text evidence="3">The sequence shown here is derived from an EMBL/GenBank/DDBJ whole genome shotgun (WGS) entry which is preliminary data.</text>
</comment>